<sequence>MPTEPPISPHALALSDSLRMVLKQLVRELRRESTEADQGLAPMQAMLMVIIQEQPGIGVAELARLENVRGATMSGHVKALEAAGMVERSAPDPQDRRRSGLQLTERGVQAIKALRDRRRDWMARRIARLTPQQLDALAAAIGPLNEIAKP</sequence>
<dbReference type="PROSITE" id="PS50995">
    <property type="entry name" value="HTH_MARR_2"/>
    <property type="match status" value="1"/>
</dbReference>
<accession>A0A6L6Q4P5</accession>
<protein>
    <submittedName>
        <fullName evidence="2">MarR family transcriptional regulator</fullName>
    </submittedName>
</protein>
<dbReference type="OrthoDB" id="8684306at2"/>
<comment type="caution">
    <text evidence="2">The sequence shown here is derived from an EMBL/GenBank/DDBJ whole genome shotgun (WGS) entry which is preliminary data.</text>
</comment>
<organism evidence="2 3">
    <name type="scientific">Pseudoduganella ginsengisoli</name>
    <dbReference type="NCBI Taxonomy" id="1462440"/>
    <lineage>
        <taxon>Bacteria</taxon>
        <taxon>Pseudomonadati</taxon>
        <taxon>Pseudomonadota</taxon>
        <taxon>Betaproteobacteria</taxon>
        <taxon>Burkholderiales</taxon>
        <taxon>Oxalobacteraceae</taxon>
        <taxon>Telluria group</taxon>
        <taxon>Pseudoduganella</taxon>
    </lineage>
</organism>
<dbReference type="EMBL" id="WNLA01000015">
    <property type="protein sequence ID" value="MTW04409.1"/>
    <property type="molecule type" value="Genomic_DNA"/>
</dbReference>
<dbReference type="RefSeq" id="WP_155440760.1">
    <property type="nucleotide sequence ID" value="NZ_WNLA01000015.1"/>
</dbReference>
<dbReference type="InterPro" id="IPR036388">
    <property type="entry name" value="WH-like_DNA-bd_sf"/>
</dbReference>
<dbReference type="Pfam" id="PF01047">
    <property type="entry name" value="MarR"/>
    <property type="match status" value="1"/>
</dbReference>
<dbReference type="InterPro" id="IPR036390">
    <property type="entry name" value="WH_DNA-bd_sf"/>
</dbReference>
<evidence type="ECO:0000313" key="2">
    <source>
        <dbReference type="EMBL" id="MTW04409.1"/>
    </source>
</evidence>
<name>A0A6L6Q4P5_9BURK</name>
<reference evidence="2 3" key="1">
    <citation type="submission" date="2019-11" db="EMBL/GenBank/DDBJ databases">
        <title>Type strains purchased from KCTC, JCM and DSMZ.</title>
        <authorList>
            <person name="Lu H."/>
        </authorList>
    </citation>
    <scope>NUCLEOTIDE SEQUENCE [LARGE SCALE GENOMIC DNA]</scope>
    <source>
        <strain evidence="2 3">KCTC 42409</strain>
    </source>
</reference>
<proteinExistence type="predicted"/>
<dbReference type="Proteomes" id="UP000484015">
    <property type="component" value="Unassembled WGS sequence"/>
</dbReference>
<dbReference type="GO" id="GO:0003700">
    <property type="term" value="F:DNA-binding transcription factor activity"/>
    <property type="evidence" value="ECO:0007669"/>
    <property type="project" value="InterPro"/>
</dbReference>
<dbReference type="AlphaFoldDB" id="A0A6L6Q4P5"/>
<dbReference type="PANTHER" id="PTHR39515">
    <property type="entry name" value="CONSERVED PROTEIN"/>
    <property type="match status" value="1"/>
</dbReference>
<evidence type="ECO:0000313" key="3">
    <source>
        <dbReference type="Proteomes" id="UP000484015"/>
    </source>
</evidence>
<dbReference type="PANTHER" id="PTHR39515:SF2">
    <property type="entry name" value="HTH-TYPE TRANSCRIPTIONAL REGULATOR RV0880"/>
    <property type="match status" value="1"/>
</dbReference>
<gene>
    <name evidence="2" type="ORF">GM668_20225</name>
</gene>
<dbReference type="InterPro" id="IPR000835">
    <property type="entry name" value="HTH_MarR-typ"/>
</dbReference>
<dbReference type="SUPFAM" id="SSF46785">
    <property type="entry name" value="Winged helix' DNA-binding domain"/>
    <property type="match status" value="1"/>
</dbReference>
<dbReference type="InterPro" id="IPR052526">
    <property type="entry name" value="HTH-type_Bedaq_tolerance"/>
</dbReference>
<dbReference type="Gene3D" id="1.10.10.10">
    <property type="entry name" value="Winged helix-like DNA-binding domain superfamily/Winged helix DNA-binding domain"/>
    <property type="match status" value="1"/>
</dbReference>
<keyword evidence="3" id="KW-1185">Reference proteome</keyword>
<evidence type="ECO:0000259" key="1">
    <source>
        <dbReference type="PROSITE" id="PS50995"/>
    </source>
</evidence>
<dbReference type="SMART" id="SM00347">
    <property type="entry name" value="HTH_MARR"/>
    <property type="match status" value="1"/>
</dbReference>
<feature type="domain" description="HTH marR-type" evidence="1">
    <location>
        <begin position="15"/>
        <end position="146"/>
    </location>
</feature>